<dbReference type="Gene3D" id="1.25.40.10">
    <property type="entry name" value="Tetratricopeptide repeat domain"/>
    <property type="match status" value="1"/>
</dbReference>
<protein>
    <submittedName>
        <fullName evidence="5">LuxR C-terminal-related transcriptional regulator</fullName>
    </submittedName>
</protein>
<dbReference type="InterPro" id="IPR036388">
    <property type="entry name" value="WH-like_DNA-bd_sf"/>
</dbReference>
<dbReference type="PROSITE" id="PS50043">
    <property type="entry name" value="HTH_LUXR_2"/>
    <property type="match status" value="1"/>
</dbReference>
<proteinExistence type="predicted"/>
<evidence type="ECO:0000256" key="1">
    <source>
        <dbReference type="ARBA" id="ARBA00023015"/>
    </source>
</evidence>
<evidence type="ECO:0000259" key="4">
    <source>
        <dbReference type="PROSITE" id="PS50043"/>
    </source>
</evidence>
<dbReference type="Gene3D" id="3.40.50.300">
    <property type="entry name" value="P-loop containing nucleotide triphosphate hydrolases"/>
    <property type="match status" value="1"/>
</dbReference>
<gene>
    <name evidence="5" type="ORF">ACFO6S_20115</name>
</gene>
<evidence type="ECO:0000256" key="3">
    <source>
        <dbReference type="ARBA" id="ARBA00023163"/>
    </source>
</evidence>
<sequence>MSVTSWDTRRLRTCPPSYAAPVIRRQRLLDSLSDLTLQTERSTGAVVLLSAPVGSGKTMLLSDWAAELACRSDSPAVAWLTVDETDNDPIALRASMHVALENSSDAALADAVRPLPPVTDDRYADELSRMLGTRNNPVVMVLDDAHLLHEPAAIDTVNEILRWAPASLRTVVAGRFEPPLAVHRMRLDGRVHDFAPDDLAFTTEETATLLDEHEVRLDTSELAMIHDRTEGWAAGLRLAAISLARHSDPASMIADFNGDNRIVADYLVNEVLDGLPERVCRFVVETSIPDQFTAELAEDLTGNIDSRTVLDSLERSNFLLERVAGSPGWYRYHPLLREYLRAEVGRLGQRAVADLEQTSALWFGRAGDYLPALEHALHTGDDDALLALLDERGLHLVLTGHGEAVIGVLDRASLVVRSAPAVRLLRAAAELARGNDAAATSHLGTADGRTTDHTDLTVLEDTLRLQLAVRTGGISEALETLQSAPVGATGNPELDAFSRIQQGLAELHLGRTGAADRHLADALADARSADLPAVVLQALVAQATVAADRCRITRMSELAGQAMAFGRAHDLTGAAAFHVAQLLAAWGHYLRVEEEPMRRLAGESIPALAAGTDPTTMRIAACLAALFDFESADDPHALARVLREHTAPDPDRPRPPYVTALLVPSVQRAFLRVGEVGWATRLAEVTAHELGDVGELAVLGASAALHHRRADAAQRELAPVLSGDLECTAVTTLVRAWLIAACLADDRNDPIGARAALLEALTIAEPDGLLRPFRDAGEQVRTLLERHHGRFGVLDGFAAAARSAIPQAVGPRSGLLTPREMELLRELPSWRTADQIAADLFVSVNTVKTHLRGVYRKLDVRTRRDAITAARALGLL</sequence>
<organism evidence="5 6">
    <name type="scientific">Rhodococcus kronopolitis</name>
    <dbReference type="NCBI Taxonomy" id="1460226"/>
    <lineage>
        <taxon>Bacteria</taxon>
        <taxon>Bacillati</taxon>
        <taxon>Actinomycetota</taxon>
        <taxon>Actinomycetes</taxon>
        <taxon>Mycobacteriales</taxon>
        <taxon>Nocardiaceae</taxon>
        <taxon>Rhodococcus</taxon>
    </lineage>
</organism>
<dbReference type="EMBL" id="JBHSFO010000015">
    <property type="protein sequence ID" value="MFC4606012.1"/>
    <property type="molecule type" value="Genomic_DNA"/>
</dbReference>
<keyword evidence="1" id="KW-0805">Transcription regulation</keyword>
<dbReference type="SUPFAM" id="SSF52540">
    <property type="entry name" value="P-loop containing nucleoside triphosphate hydrolases"/>
    <property type="match status" value="1"/>
</dbReference>
<comment type="caution">
    <text evidence="5">The sequence shown here is derived from an EMBL/GenBank/DDBJ whole genome shotgun (WGS) entry which is preliminary data.</text>
</comment>
<dbReference type="InterPro" id="IPR059106">
    <property type="entry name" value="WHD_MalT"/>
</dbReference>
<accession>A0ABV9FW31</accession>
<dbReference type="InterPro" id="IPR000792">
    <property type="entry name" value="Tscrpt_reg_LuxR_C"/>
</dbReference>
<evidence type="ECO:0000256" key="2">
    <source>
        <dbReference type="ARBA" id="ARBA00023125"/>
    </source>
</evidence>
<dbReference type="SUPFAM" id="SSF46894">
    <property type="entry name" value="C-terminal effector domain of the bipartite response regulators"/>
    <property type="match status" value="1"/>
</dbReference>
<dbReference type="Pfam" id="PF25873">
    <property type="entry name" value="WHD_MalT"/>
    <property type="match status" value="1"/>
</dbReference>
<dbReference type="PANTHER" id="PTHR44688:SF16">
    <property type="entry name" value="DNA-BINDING TRANSCRIPTIONAL ACTIVATOR DEVR_DOSR"/>
    <property type="match status" value="1"/>
</dbReference>
<name>A0ABV9FW31_9NOCA</name>
<dbReference type="Proteomes" id="UP001595914">
    <property type="component" value="Unassembled WGS sequence"/>
</dbReference>
<dbReference type="InterPro" id="IPR016032">
    <property type="entry name" value="Sig_transdc_resp-reg_C-effctor"/>
</dbReference>
<dbReference type="InterPro" id="IPR041664">
    <property type="entry name" value="AAA_16"/>
</dbReference>
<dbReference type="CDD" id="cd06170">
    <property type="entry name" value="LuxR_C_like"/>
    <property type="match status" value="1"/>
</dbReference>
<feature type="domain" description="HTH luxR-type" evidence="4">
    <location>
        <begin position="809"/>
        <end position="874"/>
    </location>
</feature>
<dbReference type="SMART" id="SM00421">
    <property type="entry name" value="HTH_LUXR"/>
    <property type="match status" value="1"/>
</dbReference>
<dbReference type="RefSeq" id="WP_378419751.1">
    <property type="nucleotide sequence ID" value="NZ_JBHSFO010000015.1"/>
</dbReference>
<keyword evidence="6" id="KW-1185">Reference proteome</keyword>
<keyword evidence="2" id="KW-0238">DNA-binding</keyword>
<keyword evidence="3" id="KW-0804">Transcription</keyword>
<dbReference type="Pfam" id="PF00196">
    <property type="entry name" value="GerE"/>
    <property type="match status" value="1"/>
</dbReference>
<dbReference type="Gene3D" id="1.10.10.10">
    <property type="entry name" value="Winged helix-like DNA-binding domain superfamily/Winged helix DNA-binding domain"/>
    <property type="match status" value="1"/>
</dbReference>
<dbReference type="PANTHER" id="PTHR44688">
    <property type="entry name" value="DNA-BINDING TRANSCRIPTIONAL ACTIVATOR DEVR_DOSR"/>
    <property type="match status" value="1"/>
</dbReference>
<dbReference type="Pfam" id="PF13191">
    <property type="entry name" value="AAA_16"/>
    <property type="match status" value="1"/>
</dbReference>
<dbReference type="InterPro" id="IPR011990">
    <property type="entry name" value="TPR-like_helical_dom_sf"/>
</dbReference>
<evidence type="ECO:0000313" key="5">
    <source>
        <dbReference type="EMBL" id="MFC4606012.1"/>
    </source>
</evidence>
<dbReference type="InterPro" id="IPR027417">
    <property type="entry name" value="P-loop_NTPase"/>
</dbReference>
<dbReference type="PRINTS" id="PR00038">
    <property type="entry name" value="HTHLUXR"/>
</dbReference>
<reference evidence="6" key="1">
    <citation type="journal article" date="2019" name="Int. J. Syst. Evol. Microbiol.">
        <title>The Global Catalogue of Microorganisms (GCM) 10K type strain sequencing project: providing services to taxonomists for standard genome sequencing and annotation.</title>
        <authorList>
            <consortium name="The Broad Institute Genomics Platform"/>
            <consortium name="The Broad Institute Genome Sequencing Center for Infectious Disease"/>
            <person name="Wu L."/>
            <person name="Ma J."/>
        </authorList>
    </citation>
    <scope>NUCLEOTIDE SEQUENCE [LARGE SCALE GENOMIC DNA]</scope>
    <source>
        <strain evidence="6">CCUG 54520</strain>
    </source>
</reference>
<evidence type="ECO:0000313" key="6">
    <source>
        <dbReference type="Proteomes" id="UP001595914"/>
    </source>
</evidence>